<dbReference type="Proteomes" id="UP000885362">
    <property type="component" value="Unassembled WGS sequence"/>
</dbReference>
<dbReference type="InterPro" id="IPR008514">
    <property type="entry name" value="T6SS_Hcp"/>
</dbReference>
<reference evidence="3" key="2">
    <citation type="journal article" date="2018" name="Genome Biol.">
        <title>SKESA: strategic k-mer extension for scrupulous assemblies.</title>
        <authorList>
            <person name="Souvorov A."/>
            <person name="Agarwala R."/>
            <person name="Lipman D.J."/>
        </authorList>
    </citation>
    <scope>NUCLEOTIDE SEQUENCE</scope>
    <source>
        <strain evidence="6">11-1391</strain>
        <strain evidence="3">Salmonella enterica</strain>
    </source>
</reference>
<dbReference type="AlphaFoldDB" id="A0A2I5HPH7"/>
<dbReference type="InterPro" id="IPR036624">
    <property type="entry name" value="Hcp1-lik_sf"/>
</dbReference>
<name>A0A2I5HPH7_SALDZ</name>
<dbReference type="EMBL" id="RSHK01000001">
    <property type="protein sequence ID" value="MIE68203.1"/>
    <property type="molecule type" value="Genomic_DNA"/>
</dbReference>
<dbReference type="EMBL" id="CP075144">
    <property type="protein sequence ID" value="QWJ68968.1"/>
    <property type="molecule type" value="Genomic_DNA"/>
</dbReference>
<evidence type="ECO:0000313" key="9">
    <source>
        <dbReference type="EMBL" id="QWJ68968.1"/>
    </source>
</evidence>
<dbReference type="EMBL" id="CP023345">
    <property type="protein sequence ID" value="ATW57474.1"/>
    <property type="molecule type" value="Genomic_DNA"/>
</dbReference>
<evidence type="ECO:0000313" key="6">
    <source>
        <dbReference type="EMBL" id="HAC6763445.1"/>
    </source>
</evidence>
<evidence type="ECO:0000313" key="4">
    <source>
        <dbReference type="EMBL" id="HAB4466350.1"/>
    </source>
</evidence>
<proteinExistence type="predicted"/>
<reference evidence="9" key="5">
    <citation type="submission" date="2021-05" db="EMBL/GenBank/DDBJ databases">
        <title>Whole genome PacBio Sequel sequence of Salmonella enterica subsp. enterica.</title>
        <authorList>
            <person name="Hoffmann M."/>
            <person name="Balkey M."/>
            <person name="Luo Y."/>
        </authorList>
    </citation>
    <scope>NUCLEOTIDE SEQUENCE</scope>
    <source>
        <strain evidence="9">CFSAN030538</strain>
    </source>
</reference>
<dbReference type="RefSeq" id="WP_000070035.1">
    <property type="nucleotide sequence ID" value="NZ_CP011288.1"/>
</dbReference>
<dbReference type="EMBL" id="DAAGTH010000032">
    <property type="protein sequence ID" value="HAB4466350.1"/>
    <property type="molecule type" value="Genomic_DNA"/>
</dbReference>
<dbReference type="Pfam" id="PF05638">
    <property type="entry name" value="T6SS_HCP"/>
    <property type="match status" value="1"/>
</dbReference>
<gene>
    <name evidence="2" type="primary">hcp</name>
    <name evidence="9" type="ORF">ABB53_019940</name>
    <name evidence="1" type="ORF">CNQ75_25075</name>
    <name evidence="8" type="ORF">EL06_01495</name>
    <name evidence="6" type="ORF">G0D47_01780</name>
    <name evidence="7" type="ORF">G2974_10430</name>
    <name evidence="5" type="ORF">GB480_11540</name>
    <name evidence="3" type="ORF">GBX62_20590</name>
    <name evidence="4" type="ORF">GBZ04_16890</name>
    <name evidence="2" type="ORF">PG27_16225</name>
</gene>
<dbReference type="EMBL" id="DAAMII010000001">
    <property type="protein sequence ID" value="HAC6763445.1"/>
    <property type="molecule type" value="Genomic_DNA"/>
</dbReference>
<dbReference type="InterPro" id="IPR052947">
    <property type="entry name" value="T6SS_Hcp1_domain"/>
</dbReference>
<evidence type="ECO:0000313" key="1">
    <source>
        <dbReference type="EMBL" id="ATW57474.1"/>
    </source>
</evidence>
<dbReference type="PANTHER" id="PTHR34319:SF6">
    <property type="entry name" value="MAJOR EXPORTED PROTEIN"/>
    <property type="match status" value="1"/>
</dbReference>
<dbReference type="EMBL" id="DAAHJH010000009">
    <property type="protein sequence ID" value="HAB6339562.1"/>
    <property type="molecule type" value="Genomic_DNA"/>
</dbReference>
<reference evidence="8" key="4">
    <citation type="submission" date="2018-08" db="EMBL/GenBank/DDBJ databases">
        <authorList>
            <consortium name="GenomeTrakr network: Whole genome sequencing for foodborne pathogen traceback"/>
        </authorList>
    </citation>
    <scope>NUCLEOTIDE SEQUENCE [LARGE SCALE GENOMIC DNA]</scope>
    <source>
        <strain evidence="2">CFSAN008697</strain>
        <strain evidence="9">CFSAN030538</strain>
        <strain evidence="8">FMA0132</strain>
    </source>
</reference>
<dbReference type="EMBL" id="DAARAS010000023">
    <property type="protein sequence ID" value="HAE1648820.1"/>
    <property type="molecule type" value="Genomic_DNA"/>
</dbReference>
<dbReference type="Gene3D" id="2.30.110.20">
    <property type="entry name" value="Hcp1-like"/>
    <property type="match status" value="1"/>
</dbReference>
<evidence type="ECO:0000313" key="10">
    <source>
        <dbReference type="Proteomes" id="UP000230639"/>
    </source>
</evidence>
<evidence type="ECO:0000313" key="3">
    <source>
        <dbReference type="EMBL" id="HAB3966352.1"/>
    </source>
</evidence>
<dbReference type="EMBL" id="DAAGOZ010000035">
    <property type="protein sequence ID" value="HAB3966352.1"/>
    <property type="molecule type" value="Genomic_DNA"/>
</dbReference>
<dbReference type="SUPFAM" id="SSF141452">
    <property type="entry name" value="Hcp1-like"/>
    <property type="match status" value="1"/>
</dbReference>
<dbReference type="STRING" id="59204.UQ49_03745"/>
<evidence type="ECO:0000313" key="5">
    <source>
        <dbReference type="EMBL" id="HAB6339562.1"/>
    </source>
</evidence>
<organism evidence="1 10">
    <name type="scientific">Salmonella diarizonae</name>
    <dbReference type="NCBI Taxonomy" id="59204"/>
    <lineage>
        <taxon>Bacteria</taxon>
        <taxon>Pseudomonadati</taxon>
        <taxon>Pseudomonadota</taxon>
        <taxon>Gammaproteobacteria</taxon>
        <taxon>Enterobacterales</taxon>
        <taxon>Enterobacteriaceae</taxon>
        <taxon>Salmonella</taxon>
    </lineage>
</organism>
<reference evidence="6" key="3">
    <citation type="submission" date="2018-07" db="EMBL/GenBank/DDBJ databases">
        <authorList>
            <consortium name="NCBI Pathogen Detection Project"/>
        </authorList>
    </citation>
    <scope>NUCLEOTIDE SEQUENCE</scope>
    <source>
        <strain evidence="6">11-1391</strain>
        <strain evidence="3">Salmonella enterica</strain>
    </source>
</reference>
<dbReference type="NCBIfam" id="TIGR03344">
    <property type="entry name" value="VI_effect_Hcp1"/>
    <property type="match status" value="1"/>
</dbReference>
<sequence>MSNPAYLWLTDANGSPIIGSSLVTGRIGAIELKAVTHHLSIPVDGNTGRLTGTRVHTPITVQKDFDKTTPLLYKALSENQTLKSATIKMYQILDAGVESEYFNIILENVKVTGITPNLFPGSGTGTHSETIQLRYEAITWKHCDGNIIYKDSWNHRATA</sequence>
<evidence type="ECO:0000313" key="7">
    <source>
        <dbReference type="EMBL" id="HAE1648820.1"/>
    </source>
</evidence>
<protein>
    <submittedName>
        <fullName evidence="1">Type VI secretion system tube protein Hcp</fullName>
    </submittedName>
</protein>
<evidence type="ECO:0000313" key="8">
    <source>
        <dbReference type="EMBL" id="MIE68203.1"/>
    </source>
</evidence>
<dbReference type="EMBL" id="AAGLNK010000017">
    <property type="protein sequence ID" value="EBP3694728.1"/>
    <property type="molecule type" value="Genomic_DNA"/>
</dbReference>
<dbReference type="Proteomes" id="UP000230639">
    <property type="component" value="Chromosome"/>
</dbReference>
<accession>A0A2I5HPH7</accession>
<reference evidence="1 10" key="1">
    <citation type="submission" date="2017-09" db="EMBL/GenBank/DDBJ databases">
        <title>Complete genome of Salmonella enterica subsp. diarizonae isolated from stool of a patient with bacterial enteropathy.</title>
        <authorList>
            <person name="Zhou J."/>
            <person name="Chen Q."/>
            <person name="Guo L."/>
            <person name="Fan J."/>
        </authorList>
    </citation>
    <scope>NUCLEOTIDE SEQUENCE [LARGE SCALE GENOMIC DNA]</scope>
    <source>
        <strain evidence="1 10">HZS154</strain>
    </source>
</reference>
<evidence type="ECO:0000313" key="2">
    <source>
        <dbReference type="EMBL" id="EBP3694728.1"/>
    </source>
</evidence>
<dbReference type="PANTHER" id="PTHR34319">
    <property type="entry name" value="MAJOR EXPORTED PROTEIN"/>
    <property type="match status" value="1"/>
</dbReference>